<dbReference type="GO" id="GO:0006303">
    <property type="term" value="P:double-strand break repair via nonhomologous end joining"/>
    <property type="evidence" value="ECO:0007669"/>
    <property type="project" value="TreeGrafter"/>
</dbReference>
<evidence type="ECO:0000313" key="2">
    <source>
        <dbReference type="EMBL" id="KAB0349130.1"/>
    </source>
</evidence>
<dbReference type="Pfam" id="PF17906">
    <property type="entry name" value="HTH_48"/>
    <property type="match status" value="1"/>
</dbReference>
<dbReference type="EMBL" id="VCEA01000002">
    <property type="protein sequence ID" value="KAB0349130.1"/>
    <property type="molecule type" value="Genomic_DNA"/>
</dbReference>
<dbReference type="GO" id="GO:0042800">
    <property type="term" value="F:histone H3K4 methyltransferase activity"/>
    <property type="evidence" value="ECO:0007669"/>
    <property type="project" value="TreeGrafter"/>
</dbReference>
<dbReference type="GO" id="GO:0044774">
    <property type="term" value="P:mitotic DNA integrity checkpoint signaling"/>
    <property type="evidence" value="ECO:0007669"/>
    <property type="project" value="TreeGrafter"/>
</dbReference>
<reference evidence="2 3" key="1">
    <citation type="submission" date="2019-06" db="EMBL/GenBank/DDBJ databases">
        <title>Discovery of a novel chromosome fission-fusion reversal in muntjac.</title>
        <authorList>
            <person name="Mudd A.B."/>
            <person name="Bredeson J.V."/>
            <person name="Baum R."/>
            <person name="Hockemeyer D."/>
            <person name="Rokhsar D.S."/>
        </authorList>
    </citation>
    <scope>NUCLEOTIDE SEQUENCE [LARGE SCALE GENOMIC DNA]</scope>
    <source>
        <strain evidence="2">UTSW_UCB_Mm</strain>
        <tissue evidence="2">Fibroblast cell line</tissue>
    </source>
</reference>
<dbReference type="GO" id="GO:0000793">
    <property type="term" value="C:condensed chromosome"/>
    <property type="evidence" value="ECO:0007669"/>
    <property type="project" value="TreeGrafter"/>
</dbReference>
<dbReference type="GO" id="GO:0005634">
    <property type="term" value="C:nucleus"/>
    <property type="evidence" value="ECO:0007669"/>
    <property type="project" value="TreeGrafter"/>
</dbReference>
<dbReference type="GO" id="GO:0000014">
    <property type="term" value="F:single-stranded DNA endodeoxyribonuclease activity"/>
    <property type="evidence" value="ECO:0007669"/>
    <property type="project" value="TreeGrafter"/>
</dbReference>
<keyword evidence="3" id="KW-1185">Reference proteome</keyword>
<dbReference type="GO" id="GO:0031297">
    <property type="term" value="P:replication fork processing"/>
    <property type="evidence" value="ECO:0007669"/>
    <property type="project" value="TreeGrafter"/>
</dbReference>
<evidence type="ECO:0000313" key="3">
    <source>
        <dbReference type="Proteomes" id="UP000326458"/>
    </source>
</evidence>
<gene>
    <name evidence="2" type="ORF">FD754_013987</name>
</gene>
<dbReference type="Proteomes" id="UP000326458">
    <property type="component" value="Unassembled WGS sequence"/>
</dbReference>
<organism evidence="2 3">
    <name type="scientific">Muntiacus muntjak</name>
    <name type="common">Barking deer</name>
    <name type="synonym">Indian muntjac</name>
    <dbReference type="NCBI Taxonomy" id="9888"/>
    <lineage>
        <taxon>Eukaryota</taxon>
        <taxon>Metazoa</taxon>
        <taxon>Chordata</taxon>
        <taxon>Craniata</taxon>
        <taxon>Vertebrata</taxon>
        <taxon>Euteleostomi</taxon>
        <taxon>Mammalia</taxon>
        <taxon>Eutheria</taxon>
        <taxon>Laurasiatheria</taxon>
        <taxon>Artiodactyla</taxon>
        <taxon>Ruminantia</taxon>
        <taxon>Pecora</taxon>
        <taxon>Cervidae</taxon>
        <taxon>Muntiacinae</taxon>
        <taxon>Muntiacus</taxon>
    </lineage>
</organism>
<dbReference type="AlphaFoldDB" id="A0A5N3VIJ0"/>
<dbReference type="InterPro" id="IPR041426">
    <property type="entry name" value="Mos1_HTH"/>
</dbReference>
<protein>
    <recommendedName>
        <fullName evidence="1">Mos1 transposase HTH domain-containing protein</fullName>
    </recommendedName>
</protein>
<feature type="domain" description="Mos1 transposase HTH" evidence="1">
    <location>
        <begin position="16"/>
        <end position="49"/>
    </location>
</feature>
<dbReference type="GO" id="GO:0044547">
    <property type="term" value="F:DNA topoisomerase binding"/>
    <property type="evidence" value="ECO:0007669"/>
    <property type="project" value="TreeGrafter"/>
</dbReference>
<name>A0A5N3VIJ0_MUNMU</name>
<dbReference type="Gene3D" id="1.10.10.1450">
    <property type="match status" value="1"/>
</dbReference>
<comment type="caution">
    <text evidence="2">The sequence shown here is derived from an EMBL/GenBank/DDBJ whole genome shotgun (WGS) entry which is preliminary data.</text>
</comment>
<dbReference type="GO" id="GO:0003697">
    <property type="term" value="F:single-stranded DNA binding"/>
    <property type="evidence" value="ECO:0007669"/>
    <property type="project" value="TreeGrafter"/>
</dbReference>
<proteinExistence type="predicted"/>
<dbReference type="GO" id="GO:0003690">
    <property type="term" value="F:double-stranded DNA binding"/>
    <property type="evidence" value="ECO:0007669"/>
    <property type="project" value="TreeGrafter"/>
</dbReference>
<dbReference type="GO" id="GO:0046975">
    <property type="term" value="F:histone H3K36 methyltransferase activity"/>
    <property type="evidence" value="ECO:0007669"/>
    <property type="project" value="TreeGrafter"/>
</dbReference>
<dbReference type="InterPro" id="IPR052709">
    <property type="entry name" value="Transposase-MT_Hybrid"/>
</dbReference>
<dbReference type="GO" id="GO:0015074">
    <property type="term" value="P:DNA integration"/>
    <property type="evidence" value="ECO:0007669"/>
    <property type="project" value="TreeGrafter"/>
</dbReference>
<dbReference type="GO" id="GO:0000729">
    <property type="term" value="P:DNA double-strand break processing"/>
    <property type="evidence" value="ECO:0007669"/>
    <property type="project" value="TreeGrafter"/>
</dbReference>
<sequence length="300" mass="35207">MLILPSRKSASKWVIKAAETTCNISNAFGPGTANKHTVQWWFKKFSKGDESLEDEECRDQPSEVDNDQLRGSLKLIILQLHKKLPKNSVNHSTVLNKWVSRELGKNKKYHHFEVSTVLRNNKELFLNRIVMCDEKWILYNNQRQPAQLLDQEEAPLKHFPKLNLHKKKLIHYSFLNPRETITSGKYAQQINEMHQKWQGLWLALVNRKGLTLLHNARPHFSQPTLQKLNKLGCKDLPHPPYLPDPSNQQTTAYFFKYLDNFLQEKCFHSQQEAENAFQEFDEARGTDFYAIGINKLIYHW</sequence>
<dbReference type="Gene3D" id="3.30.420.10">
    <property type="entry name" value="Ribonuclease H-like superfamily/Ribonuclease H"/>
    <property type="match status" value="1"/>
</dbReference>
<evidence type="ECO:0000259" key="1">
    <source>
        <dbReference type="Pfam" id="PF17906"/>
    </source>
</evidence>
<dbReference type="GO" id="GO:0035861">
    <property type="term" value="C:site of double-strand break"/>
    <property type="evidence" value="ECO:0007669"/>
    <property type="project" value="TreeGrafter"/>
</dbReference>
<accession>A0A5N3VIJ0</accession>
<dbReference type="PANTHER" id="PTHR46060">
    <property type="entry name" value="MARINER MOS1 TRANSPOSASE-LIKE PROTEIN"/>
    <property type="match status" value="1"/>
</dbReference>
<dbReference type="PANTHER" id="PTHR46060:SF2">
    <property type="entry name" value="HISTONE-LYSINE N-METHYLTRANSFERASE SETMAR"/>
    <property type="match status" value="1"/>
</dbReference>
<dbReference type="InterPro" id="IPR036397">
    <property type="entry name" value="RNaseH_sf"/>
</dbReference>